<dbReference type="AlphaFoldDB" id="A0A5K8A074"/>
<dbReference type="Proteomes" id="UP000425960">
    <property type="component" value="Chromosome"/>
</dbReference>
<sequence>MTTEQLDLIYRALRRHDGGSLRPDLPMDEQNRLSLALDRLRLELMDRAEAD</sequence>
<dbReference type="EMBL" id="AP021876">
    <property type="protein sequence ID" value="BBO85912.1"/>
    <property type="molecule type" value="Genomic_DNA"/>
</dbReference>
<proteinExistence type="predicted"/>
<reference evidence="1 2" key="1">
    <citation type="submission" date="2019-11" db="EMBL/GenBank/DDBJ databases">
        <title>Comparative genomics of hydrocarbon-degrading Desulfosarcina strains.</title>
        <authorList>
            <person name="Watanabe M."/>
            <person name="Kojima H."/>
            <person name="Fukui M."/>
        </authorList>
    </citation>
    <scope>NUCLEOTIDE SEQUENCE [LARGE SCALE GENOMIC DNA]</scope>
    <source>
        <strain evidence="1 2">28bB2T</strain>
    </source>
</reference>
<dbReference type="RefSeq" id="WP_155325374.1">
    <property type="nucleotide sequence ID" value="NZ_AP021876.1"/>
</dbReference>
<protein>
    <submittedName>
        <fullName evidence="1">Uncharacterized protein</fullName>
    </submittedName>
</protein>
<accession>A0A5K8A074</accession>
<gene>
    <name evidence="1" type="ORF">DSCO28_64780</name>
</gene>
<evidence type="ECO:0000313" key="2">
    <source>
        <dbReference type="Proteomes" id="UP000425960"/>
    </source>
</evidence>
<organism evidence="1 2">
    <name type="scientific">Desulfosarcina ovata subsp. sediminis</name>
    <dbReference type="NCBI Taxonomy" id="885957"/>
    <lineage>
        <taxon>Bacteria</taxon>
        <taxon>Pseudomonadati</taxon>
        <taxon>Thermodesulfobacteriota</taxon>
        <taxon>Desulfobacteria</taxon>
        <taxon>Desulfobacterales</taxon>
        <taxon>Desulfosarcinaceae</taxon>
        <taxon>Desulfosarcina</taxon>
    </lineage>
</organism>
<evidence type="ECO:0000313" key="1">
    <source>
        <dbReference type="EMBL" id="BBO85912.1"/>
    </source>
</evidence>
<name>A0A5K8A074_9BACT</name>
<dbReference type="KEGG" id="dov:DSCO28_64780"/>